<name>A0A5A7T5U4_CUCMM</name>
<organism evidence="2 3">
    <name type="scientific">Cucumis melo var. makuwa</name>
    <name type="common">Oriental melon</name>
    <dbReference type="NCBI Taxonomy" id="1194695"/>
    <lineage>
        <taxon>Eukaryota</taxon>
        <taxon>Viridiplantae</taxon>
        <taxon>Streptophyta</taxon>
        <taxon>Embryophyta</taxon>
        <taxon>Tracheophyta</taxon>
        <taxon>Spermatophyta</taxon>
        <taxon>Magnoliopsida</taxon>
        <taxon>eudicotyledons</taxon>
        <taxon>Gunneridae</taxon>
        <taxon>Pentapetalae</taxon>
        <taxon>rosids</taxon>
        <taxon>fabids</taxon>
        <taxon>Cucurbitales</taxon>
        <taxon>Cucurbitaceae</taxon>
        <taxon>Benincaseae</taxon>
        <taxon>Cucumis</taxon>
    </lineage>
</organism>
<gene>
    <name evidence="2" type="ORF">E6C27_scaffold270G001820</name>
</gene>
<evidence type="ECO:0000313" key="3">
    <source>
        <dbReference type="Proteomes" id="UP000321393"/>
    </source>
</evidence>
<dbReference type="EMBL" id="SSTE01018746">
    <property type="protein sequence ID" value="KAA0038313.1"/>
    <property type="molecule type" value="Genomic_DNA"/>
</dbReference>
<protein>
    <submittedName>
        <fullName evidence="2">Cytochrome P450 CYP82D47-like</fullName>
    </submittedName>
</protein>
<sequence>MNELSTFCSWTQFRRDEQNDDTIPEDDVISEFEISKQKVRPLSAFSLCTLSYEEKRLFYWTGVNATIVKRPIVCHVIDDFINDVDEHLTHASGTSTMSSFSSGFDEIDAMFLEFTEELDNPIGGPSSVGDNSSTSQPSATPTLRRCAHS</sequence>
<evidence type="ECO:0000313" key="2">
    <source>
        <dbReference type="EMBL" id="KAA0038313.1"/>
    </source>
</evidence>
<dbReference type="AlphaFoldDB" id="A0A5A7T5U4"/>
<feature type="compositionally biased region" description="Polar residues" evidence="1">
    <location>
        <begin position="128"/>
        <end position="141"/>
    </location>
</feature>
<proteinExistence type="predicted"/>
<dbReference type="Proteomes" id="UP000321393">
    <property type="component" value="Unassembled WGS sequence"/>
</dbReference>
<reference evidence="2 3" key="1">
    <citation type="submission" date="2019-08" db="EMBL/GenBank/DDBJ databases">
        <title>Draft genome sequences of two oriental melons (Cucumis melo L. var makuwa).</title>
        <authorList>
            <person name="Kwon S.-Y."/>
        </authorList>
    </citation>
    <scope>NUCLEOTIDE SEQUENCE [LARGE SCALE GENOMIC DNA]</scope>
    <source>
        <strain evidence="3">cv. SW 3</strain>
        <tissue evidence="2">Leaf</tissue>
    </source>
</reference>
<accession>A0A5A7T5U4</accession>
<feature type="region of interest" description="Disordered" evidence="1">
    <location>
        <begin position="122"/>
        <end position="149"/>
    </location>
</feature>
<evidence type="ECO:0000256" key="1">
    <source>
        <dbReference type="SAM" id="MobiDB-lite"/>
    </source>
</evidence>
<comment type="caution">
    <text evidence="2">The sequence shown here is derived from an EMBL/GenBank/DDBJ whole genome shotgun (WGS) entry which is preliminary data.</text>
</comment>